<reference evidence="1 2" key="1">
    <citation type="submission" date="2020-06" db="EMBL/GenBank/DDBJ databases">
        <authorList>
            <person name="Li R."/>
            <person name="Bekaert M."/>
        </authorList>
    </citation>
    <scope>NUCLEOTIDE SEQUENCE [LARGE SCALE GENOMIC DNA]</scope>
    <source>
        <strain evidence="2">wild</strain>
    </source>
</reference>
<gene>
    <name evidence="1" type="ORF">MCOR_6618</name>
</gene>
<proteinExistence type="predicted"/>
<dbReference type="Proteomes" id="UP000507470">
    <property type="component" value="Unassembled WGS sequence"/>
</dbReference>
<protein>
    <submittedName>
        <fullName evidence="1">Uncharacterized protein</fullName>
    </submittedName>
</protein>
<accession>A0A6J8AFG1</accession>
<sequence length="269" mass="31887">MILGAGYYENSATLVTAIYDIGRGNWLNWKRSFTTYIQYFSHVLKLNTKLVVFCEKSTEKYLRKEYRHLVHSKVVFIVKQFSKIEFERYRQILFHIIETDDFKENNTMLQNPEGFSVEYIILMNNKLSFLKEAIEADIFKSSHFFWIDCGYGHGDEEIFQNVQEWTPLKLLTLNKTVTFVQLHDTDMYKKYGLKLHKESIDPAFSGGFFGGHRSAVLELFHLYNKMFRSLLLENVVDDDQNILLFCYFEIPRLFNLVKGDWFDAFNLFG</sequence>
<keyword evidence="2" id="KW-1185">Reference proteome</keyword>
<dbReference type="InterPro" id="IPR011735">
    <property type="entry name" value="WlaTC/HtrL_glycosyltransf"/>
</dbReference>
<dbReference type="AlphaFoldDB" id="A0A6J8AFG1"/>
<organism evidence="1 2">
    <name type="scientific">Mytilus coruscus</name>
    <name type="common">Sea mussel</name>
    <dbReference type="NCBI Taxonomy" id="42192"/>
    <lineage>
        <taxon>Eukaryota</taxon>
        <taxon>Metazoa</taxon>
        <taxon>Spiralia</taxon>
        <taxon>Lophotrochozoa</taxon>
        <taxon>Mollusca</taxon>
        <taxon>Bivalvia</taxon>
        <taxon>Autobranchia</taxon>
        <taxon>Pteriomorphia</taxon>
        <taxon>Mytilida</taxon>
        <taxon>Mytiloidea</taxon>
        <taxon>Mytilidae</taxon>
        <taxon>Mytilinae</taxon>
        <taxon>Mytilus</taxon>
    </lineage>
</organism>
<dbReference type="OrthoDB" id="411632at2759"/>
<dbReference type="Pfam" id="PF09612">
    <property type="entry name" value="HtrL_YibB"/>
    <property type="match status" value="1"/>
</dbReference>
<name>A0A6J8AFG1_MYTCO</name>
<dbReference type="EMBL" id="CACVKT020001221">
    <property type="protein sequence ID" value="CAC5366246.1"/>
    <property type="molecule type" value="Genomic_DNA"/>
</dbReference>
<evidence type="ECO:0000313" key="1">
    <source>
        <dbReference type="EMBL" id="CAC5366246.1"/>
    </source>
</evidence>
<evidence type="ECO:0000313" key="2">
    <source>
        <dbReference type="Proteomes" id="UP000507470"/>
    </source>
</evidence>